<name>A0A5D2ZG38_GOSMU</name>
<protein>
    <recommendedName>
        <fullName evidence="4">REJ domain-containing protein</fullName>
    </recommendedName>
</protein>
<feature type="chain" id="PRO_5022823055" description="REJ domain-containing protein" evidence="1">
    <location>
        <begin position="25"/>
        <end position="113"/>
    </location>
</feature>
<dbReference type="Proteomes" id="UP000323597">
    <property type="component" value="Chromosome A05"/>
</dbReference>
<gene>
    <name evidence="2" type="ORF">E1A91_A05G341400v1</name>
</gene>
<evidence type="ECO:0000313" key="3">
    <source>
        <dbReference type="Proteomes" id="UP000323597"/>
    </source>
</evidence>
<dbReference type="EMBL" id="CM017640">
    <property type="protein sequence ID" value="TYJ36930.1"/>
    <property type="molecule type" value="Genomic_DNA"/>
</dbReference>
<evidence type="ECO:0008006" key="4">
    <source>
        <dbReference type="Google" id="ProtNLM"/>
    </source>
</evidence>
<keyword evidence="3" id="KW-1185">Reference proteome</keyword>
<accession>A0A5D2ZG38</accession>
<evidence type="ECO:0000256" key="1">
    <source>
        <dbReference type="SAM" id="SignalP"/>
    </source>
</evidence>
<keyword evidence="1" id="KW-0732">Signal</keyword>
<dbReference type="AlphaFoldDB" id="A0A5D2ZG38"/>
<proteinExistence type="predicted"/>
<reference evidence="2 3" key="1">
    <citation type="submission" date="2019-07" db="EMBL/GenBank/DDBJ databases">
        <title>WGS assembly of Gossypium mustelinum.</title>
        <authorList>
            <person name="Chen Z.J."/>
            <person name="Sreedasyam A."/>
            <person name="Ando A."/>
            <person name="Song Q."/>
            <person name="De L."/>
            <person name="Hulse-Kemp A."/>
            <person name="Ding M."/>
            <person name="Ye W."/>
            <person name="Kirkbride R."/>
            <person name="Jenkins J."/>
            <person name="Plott C."/>
            <person name="Lovell J."/>
            <person name="Lin Y.-M."/>
            <person name="Vaughn R."/>
            <person name="Liu B."/>
            <person name="Li W."/>
            <person name="Simpson S."/>
            <person name="Scheffler B."/>
            <person name="Saski C."/>
            <person name="Grover C."/>
            <person name="Hu G."/>
            <person name="Conover J."/>
            <person name="Carlson J."/>
            <person name="Shu S."/>
            <person name="Boston L."/>
            <person name="Williams M."/>
            <person name="Peterson D."/>
            <person name="Mcgee K."/>
            <person name="Jones D."/>
            <person name="Wendel J."/>
            <person name="Stelly D."/>
            <person name="Grimwood J."/>
            <person name="Schmutz J."/>
        </authorList>
    </citation>
    <scope>NUCLEOTIDE SEQUENCE [LARGE SCALE GENOMIC DNA]</scope>
    <source>
        <strain evidence="2">1408120.09</strain>
    </source>
</reference>
<organism evidence="2 3">
    <name type="scientific">Gossypium mustelinum</name>
    <name type="common">Cotton</name>
    <name type="synonym">Gossypium caicoense</name>
    <dbReference type="NCBI Taxonomy" id="34275"/>
    <lineage>
        <taxon>Eukaryota</taxon>
        <taxon>Viridiplantae</taxon>
        <taxon>Streptophyta</taxon>
        <taxon>Embryophyta</taxon>
        <taxon>Tracheophyta</taxon>
        <taxon>Spermatophyta</taxon>
        <taxon>Magnoliopsida</taxon>
        <taxon>eudicotyledons</taxon>
        <taxon>Gunneridae</taxon>
        <taxon>Pentapetalae</taxon>
        <taxon>rosids</taxon>
        <taxon>malvids</taxon>
        <taxon>Malvales</taxon>
        <taxon>Malvaceae</taxon>
        <taxon>Malvoideae</taxon>
        <taxon>Gossypium</taxon>
    </lineage>
</organism>
<evidence type="ECO:0000313" key="2">
    <source>
        <dbReference type="EMBL" id="TYJ36930.1"/>
    </source>
</evidence>
<sequence length="113" mass="12060">MCLSATSAAALSRILISTFCHVFTLDWTFPWTPTFSSTNSSAVTPTTSSGSAPSITHIRHEQKPLLISESLSARNQTFPFLSIPASSHTWVVQPLTRFSGSRADSSNGASISA</sequence>
<feature type="signal peptide" evidence="1">
    <location>
        <begin position="1"/>
        <end position="24"/>
    </location>
</feature>